<comment type="caution">
    <text evidence="14">The sequence shown here is derived from an EMBL/GenBank/DDBJ whole genome shotgun (WGS) entry which is preliminary data.</text>
</comment>
<evidence type="ECO:0000256" key="7">
    <source>
        <dbReference type="ARBA" id="ARBA00023128"/>
    </source>
</evidence>
<keyword evidence="12" id="KW-1133">Transmembrane helix</keyword>
<evidence type="ECO:0000256" key="12">
    <source>
        <dbReference type="RuleBase" id="RU365062"/>
    </source>
</evidence>
<keyword evidence="9" id="KW-0012">Acyltransferase</keyword>
<dbReference type="PRINTS" id="PR00979">
    <property type="entry name" value="TAFAZZIN"/>
</dbReference>
<sequence>MSFYNVLKSGDDMLREYPRRNILWRIISFGTCLLTFSISKALLSFYNYKVFHLDRLEAALQKSKEENRGTLTIMNHMSMVDDPTVWATFPLRFYTGLDRVRWCLGANNICFQNTFMSYFFSLGKVLSTQRFGAGPFQKSIDASVRLMSTDDKMLSDRDPKYKLPYVQNSPPWLHIYPEGFVLQLKPPHNNSMRYFKWGVTRVILESTVPPVIVPIFTTGFENIASEEAKGMLKQLTPRNLGTSVKVTIGNEVNDEIIMKYRAEWQALVEKYRDPCNPDEMTDKLKYGPEAQDLRSRLAAELRAQVAGIRHNECGFPEEDPRFKSPAWWKKYNESEGKSDPDIHIIGQNWAIKRLQKHVTPDNEEGKRE</sequence>
<keyword evidence="3" id="KW-0808">Transferase</keyword>
<dbReference type="InterPro" id="IPR000872">
    <property type="entry name" value="Tafazzin"/>
</dbReference>
<evidence type="ECO:0000256" key="1">
    <source>
        <dbReference type="ARBA" id="ARBA00004137"/>
    </source>
</evidence>
<comment type="subcellular location">
    <subcellularLocation>
        <location evidence="1">Mitochondrion inner membrane</location>
        <topology evidence="1">Peripheral membrane protein</topology>
        <orientation evidence="1">Intermembrane side</orientation>
    </subcellularLocation>
    <subcellularLocation>
        <location evidence="10">Mitochondrion outer membrane</location>
        <topology evidence="10">Peripheral membrane protein</topology>
        <orientation evidence="10">Intermembrane side</orientation>
    </subcellularLocation>
</comment>
<feature type="transmembrane region" description="Helical" evidence="12">
    <location>
        <begin position="22"/>
        <end position="46"/>
    </location>
</feature>
<dbReference type="EMBL" id="JBEVYD010000002">
    <property type="protein sequence ID" value="KAL3235114.1"/>
    <property type="molecule type" value="Genomic_DNA"/>
</dbReference>
<keyword evidence="15" id="KW-1185">Reference proteome</keyword>
<comment type="similarity">
    <text evidence="2 12">Belongs to the taffazin family.</text>
</comment>
<evidence type="ECO:0000313" key="15">
    <source>
        <dbReference type="Proteomes" id="UP001623330"/>
    </source>
</evidence>
<dbReference type="InterPro" id="IPR002123">
    <property type="entry name" value="Plipid/glycerol_acylTrfase"/>
</dbReference>
<evidence type="ECO:0000256" key="10">
    <source>
        <dbReference type="ARBA" id="ARBA00024323"/>
    </source>
</evidence>
<dbReference type="PANTHER" id="PTHR12497:SF0">
    <property type="entry name" value="TAFAZZIN"/>
    <property type="match status" value="1"/>
</dbReference>
<gene>
    <name evidence="14" type="ORF">RNJ44_02902</name>
</gene>
<evidence type="ECO:0000256" key="4">
    <source>
        <dbReference type="ARBA" id="ARBA00022787"/>
    </source>
</evidence>
<proteinExistence type="inferred from homology"/>
<evidence type="ECO:0000256" key="11">
    <source>
        <dbReference type="ARBA" id="ARBA00047906"/>
    </source>
</evidence>
<evidence type="ECO:0000256" key="2">
    <source>
        <dbReference type="ARBA" id="ARBA00010524"/>
    </source>
</evidence>
<comment type="catalytic activity">
    <reaction evidence="11">
        <text>1'-[1,2-diacyl-sn-glycero-3-phospho],3'-[1-acyl-sn-glycero-3-phospho]-glycerol + a 1,2-diacyl-sn-glycero-3-phosphocholine = a cardiolipin + a 1-acyl-sn-glycero-3-phosphocholine</text>
        <dbReference type="Rhea" id="RHEA:33731"/>
        <dbReference type="ChEBI" id="CHEBI:57643"/>
        <dbReference type="ChEBI" id="CHEBI:58168"/>
        <dbReference type="ChEBI" id="CHEBI:62237"/>
        <dbReference type="ChEBI" id="CHEBI:64743"/>
    </reaction>
    <physiologicalReaction direction="left-to-right" evidence="11">
        <dbReference type="Rhea" id="RHEA:33732"/>
    </physiologicalReaction>
    <physiologicalReaction direction="right-to-left" evidence="11">
        <dbReference type="Rhea" id="RHEA:33733"/>
    </physiologicalReaction>
</comment>
<evidence type="ECO:0000256" key="3">
    <source>
        <dbReference type="ARBA" id="ARBA00022679"/>
    </source>
</evidence>
<keyword evidence="8 12" id="KW-0472">Membrane</keyword>
<evidence type="ECO:0000259" key="13">
    <source>
        <dbReference type="SMART" id="SM00563"/>
    </source>
</evidence>
<evidence type="ECO:0000313" key="14">
    <source>
        <dbReference type="EMBL" id="KAL3235114.1"/>
    </source>
</evidence>
<evidence type="ECO:0000256" key="6">
    <source>
        <dbReference type="ARBA" id="ARBA00023098"/>
    </source>
</evidence>
<accession>A0ABR4P174</accession>
<keyword evidence="7" id="KW-0496">Mitochondrion</keyword>
<keyword evidence="4" id="KW-1000">Mitochondrion outer membrane</keyword>
<keyword evidence="5" id="KW-0999">Mitochondrion inner membrane</keyword>
<dbReference type="PANTHER" id="PTHR12497">
    <property type="entry name" value="TAZ PROTEIN TAFAZZIN"/>
    <property type="match status" value="1"/>
</dbReference>
<feature type="domain" description="Phospholipid/glycerol acyltransferase" evidence="13">
    <location>
        <begin position="70"/>
        <end position="220"/>
    </location>
</feature>
<dbReference type="Proteomes" id="UP001623330">
    <property type="component" value="Unassembled WGS sequence"/>
</dbReference>
<evidence type="ECO:0000256" key="8">
    <source>
        <dbReference type="ARBA" id="ARBA00023136"/>
    </source>
</evidence>
<dbReference type="Pfam" id="PF01553">
    <property type="entry name" value="Acyltransferase"/>
    <property type="match status" value="1"/>
</dbReference>
<reference evidence="14 15" key="1">
    <citation type="submission" date="2024-05" db="EMBL/GenBank/DDBJ databases">
        <title>Long read based assembly of the Candida bracarensis genome reveals expanded adhesin content.</title>
        <authorList>
            <person name="Marcet-Houben M."/>
            <person name="Ksiezopolska E."/>
            <person name="Gabaldon T."/>
        </authorList>
    </citation>
    <scope>NUCLEOTIDE SEQUENCE [LARGE SCALE GENOMIC DNA]</scope>
    <source>
        <strain evidence="14 15">CBM6</strain>
    </source>
</reference>
<keyword evidence="12" id="KW-0812">Transmembrane</keyword>
<organism evidence="14 15">
    <name type="scientific">Nakaseomyces bracarensis</name>
    <dbReference type="NCBI Taxonomy" id="273131"/>
    <lineage>
        <taxon>Eukaryota</taxon>
        <taxon>Fungi</taxon>
        <taxon>Dikarya</taxon>
        <taxon>Ascomycota</taxon>
        <taxon>Saccharomycotina</taxon>
        <taxon>Saccharomycetes</taxon>
        <taxon>Saccharomycetales</taxon>
        <taxon>Saccharomycetaceae</taxon>
        <taxon>Nakaseomyces</taxon>
    </lineage>
</organism>
<evidence type="ECO:0000256" key="9">
    <source>
        <dbReference type="ARBA" id="ARBA00023315"/>
    </source>
</evidence>
<keyword evidence="6" id="KW-0443">Lipid metabolism</keyword>
<dbReference type="SMART" id="SM00563">
    <property type="entry name" value="PlsC"/>
    <property type="match status" value="1"/>
</dbReference>
<protein>
    <recommendedName>
        <fullName evidence="12">Tafazzin family protein</fullName>
    </recommendedName>
</protein>
<evidence type="ECO:0000256" key="5">
    <source>
        <dbReference type="ARBA" id="ARBA00022792"/>
    </source>
</evidence>
<name>A0ABR4P174_9SACH</name>